<dbReference type="InterPro" id="IPR013078">
    <property type="entry name" value="His_Pase_superF_clade-1"/>
</dbReference>
<reference evidence="1 2" key="1">
    <citation type="submission" date="2023-04" db="EMBL/GenBank/DDBJ databases">
        <title>Genome of Basidiobolus ranarum AG-B5.</title>
        <authorList>
            <person name="Stajich J.E."/>
            <person name="Carter-House D."/>
            <person name="Gryganskyi A."/>
        </authorList>
    </citation>
    <scope>NUCLEOTIDE SEQUENCE [LARGE SCALE GENOMIC DNA]</scope>
    <source>
        <strain evidence="1 2">AG-B5</strain>
    </source>
</reference>
<organism evidence="1 2">
    <name type="scientific">Basidiobolus ranarum</name>
    <dbReference type="NCBI Taxonomy" id="34480"/>
    <lineage>
        <taxon>Eukaryota</taxon>
        <taxon>Fungi</taxon>
        <taxon>Fungi incertae sedis</taxon>
        <taxon>Zoopagomycota</taxon>
        <taxon>Entomophthoromycotina</taxon>
        <taxon>Basidiobolomycetes</taxon>
        <taxon>Basidiobolales</taxon>
        <taxon>Basidiobolaceae</taxon>
        <taxon>Basidiobolus</taxon>
    </lineage>
</organism>
<dbReference type="InterPro" id="IPR051710">
    <property type="entry name" value="Phosphatase_SH3-domain"/>
</dbReference>
<dbReference type="Proteomes" id="UP001479436">
    <property type="component" value="Unassembled WGS sequence"/>
</dbReference>
<dbReference type="Gene3D" id="3.40.50.1240">
    <property type="entry name" value="Phosphoglycerate mutase-like"/>
    <property type="match status" value="1"/>
</dbReference>
<dbReference type="CDD" id="cd07067">
    <property type="entry name" value="HP_PGM_like"/>
    <property type="match status" value="1"/>
</dbReference>
<comment type="caution">
    <text evidence="1">The sequence shown here is derived from an EMBL/GenBank/DDBJ whole genome shotgun (WGS) entry which is preliminary data.</text>
</comment>
<dbReference type="Pfam" id="PF00300">
    <property type="entry name" value="His_Phos_1"/>
    <property type="match status" value="1"/>
</dbReference>
<dbReference type="EMBL" id="JASJQH010008939">
    <property type="protein sequence ID" value="KAK9685790.1"/>
    <property type="molecule type" value="Genomic_DNA"/>
</dbReference>
<dbReference type="PANTHER" id="PTHR16469:SF27">
    <property type="entry name" value="UBIQUITIN-ASSOCIATED AND SH3 DOMAIN-CONTAINING BA-RELATED"/>
    <property type="match status" value="1"/>
</dbReference>
<sequence>MPVSQSRKLTVWFIRHGERLDFVNSNWVYTTTTPYDPPLSDLGEKEALKTGRYLRDLAQESFDTFVKGQNKTRYVIYSSPFLRCAQTAEGILQGIGSSRYSETVGGIRLEPALSEWISEEYFTEQIPDSLISSCKETCITNNVPLNLTHKPYLNHLPEFPESYDQLTQRFNNFLERLVQQLEQETPITERLPTVVLVTHGAGVSSLLDACFKERTLVEVHYCSLSRAHFDLNKKEAGWFVDKQATTIHLR</sequence>
<evidence type="ECO:0008006" key="3">
    <source>
        <dbReference type="Google" id="ProtNLM"/>
    </source>
</evidence>
<keyword evidence="2" id="KW-1185">Reference proteome</keyword>
<dbReference type="InterPro" id="IPR029033">
    <property type="entry name" value="His_PPase_superfam"/>
</dbReference>
<gene>
    <name evidence="1" type="ORF">K7432_015370</name>
</gene>
<protein>
    <recommendedName>
        <fullName evidence="3">Phosphoglycerate mutase</fullName>
    </recommendedName>
</protein>
<evidence type="ECO:0000313" key="1">
    <source>
        <dbReference type="EMBL" id="KAK9685790.1"/>
    </source>
</evidence>
<proteinExistence type="predicted"/>
<dbReference type="SUPFAM" id="SSF53254">
    <property type="entry name" value="Phosphoglycerate mutase-like"/>
    <property type="match status" value="1"/>
</dbReference>
<dbReference type="PANTHER" id="PTHR16469">
    <property type="entry name" value="UBIQUITIN-ASSOCIATED AND SH3 DOMAIN-CONTAINING BA-RELATED"/>
    <property type="match status" value="1"/>
</dbReference>
<name>A0ABR2VP55_9FUNG</name>
<accession>A0ABR2VP55</accession>
<evidence type="ECO:0000313" key="2">
    <source>
        <dbReference type="Proteomes" id="UP001479436"/>
    </source>
</evidence>
<dbReference type="SMART" id="SM00855">
    <property type="entry name" value="PGAM"/>
    <property type="match status" value="1"/>
</dbReference>